<dbReference type="InterPro" id="IPR017853">
    <property type="entry name" value="GH"/>
</dbReference>
<dbReference type="EMBL" id="CP126662">
    <property type="protein sequence ID" value="WKA05891.1"/>
    <property type="molecule type" value="Genomic_DNA"/>
</dbReference>
<sequence length="113" mass="11798">MEFQLGISLPILSLVILTLAQGSEASGIAIYWGQNGNEGTLAETCATGNYDFVNLAFLSTFGNGRTPMINLAGHCDPYSNGCTDLSTEIKSCQARGIKVMLSLGGGVVSYSLA</sequence>
<evidence type="ECO:0000256" key="3">
    <source>
        <dbReference type="SAM" id="SignalP"/>
    </source>
</evidence>
<proteinExistence type="predicted"/>
<name>A0ABY9DGF2_VITVI</name>
<keyword evidence="1" id="KW-0378">Hydrolase</keyword>
<evidence type="ECO:0000259" key="4">
    <source>
        <dbReference type="PROSITE" id="PS51910"/>
    </source>
</evidence>
<keyword evidence="2" id="KW-0326">Glycosidase</keyword>
<evidence type="ECO:0000313" key="6">
    <source>
        <dbReference type="Proteomes" id="UP001227230"/>
    </source>
</evidence>
<dbReference type="InterPro" id="IPR001223">
    <property type="entry name" value="Glyco_hydro18_cat"/>
</dbReference>
<accession>A0ABY9DGF2</accession>
<dbReference type="Proteomes" id="UP001227230">
    <property type="component" value="Chromosome 15"/>
</dbReference>
<dbReference type="SUPFAM" id="SSF51445">
    <property type="entry name" value="(Trans)glycosidases"/>
    <property type="match status" value="1"/>
</dbReference>
<dbReference type="Gene3D" id="3.20.20.80">
    <property type="entry name" value="Glycosidases"/>
    <property type="match status" value="1"/>
</dbReference>
<dbReference type="InterPro" id="IPR050542">
    <property type="entry name" value="Glycosyl_Hydrlase18_Chitinase"/>
</dbReference>
<evidence type="ECO:0000256" key="2">
    <source>
        <dbReference type="ARBA" id="ARBA00023295"/>
    </source>
</evidence>
<organism evidence="5 6">
    <name type="scientific">Vitis vinifera</name>
    <name type="common">Grape</name>
    <dbReference type="NCBI Taxonomy" id="29760"/>
    <lineage>
        <taxon>Eukaryota</taxon>
        <taxon>Viridiplantae</taxon>
        <taxon>Streptophyta</taxon>
        <taxon>Embryophyta</taxon>
        <taxon>Tracheophyta</taxon>
        <taxon>Spermatophyta</taxon>
        <taxon>Magnoliopsida</taxon>
        <taxon>eudicotyledons</taxon>
        <taxon>Gunneridae</taxon>
        <taxon>Pentapetalae</taxon>
        <taxon>rosids</taxon>
        <taxon>Vitales</taxon>
        <taxon>Vitaceae</taxon>
        <taxon>Viteae</taxon>
        <taxon>Vitis</taxon>
    </lineage>
</organism>
<keyword evidence="6" id="KW-1185">Reference proteome</keyword>
<feature type="domain" description="GH18" evidence="4">
    <location>
        <begin position="26"/>
        <end position="113"/>
    </location>
</feature>
<evidence type="ECO:0000256" key="1">
    <source>
        <dbReference type="ARBA" id="ARBA00022801"/>
    </source>
</evidence>
<evidence type="ECO:0000313" key="5">
    <source>
        <dbReference type="EMBL" id="WKA05891.1"/>
    </source>
</evidence>
<reference evidence="5 6" key="1">
    <citation type="journal article" date="2023" name="Hortic Res">
        <title>The complete reference genome for grapevine (Vitis vinifera L.) genetics and breeding.</title>
        <authorList>
            <person name="Shi X."/>
            <person name="Cao S."/>
            <person name="Wang X."/>
            <person name="Huang S."/>
            <person name="Wang Y."/>
            <person name="Liu Z."/>
            <person name="Liu W."/>
            <person name="Leng X."/>
            <person name="Peng Y."/>
            <person name="Wang N."/>
            <person name="Wang Y."/>
            <person name="Ma Z."/>
            <person name="Xu X."/>
            <person name="Zhang F."/>
            <person name="Xue H."/>
            <person name="Zhong H."/>
            <person name="Wang Y."/>
            <person name="Zhang K."/>
            <person name="Velt A."/>
            <person name="Avia K."/>
            <person name="Holtgrawe D."/>
            <person name="Grimplet J."/>
            <person name="Matus J.T."/>
            <person name="Ware D."/>
            <person name="Wu X."/>
            <person name="Wang H."/>
            <person name="Liu C."/>
            <person name="Fang Y."/>
            <person name="Rustenholz C."/>
            <person name="Cheng Z."/>
            <person name="Xiao H."/>
            <person name="Zhou Y."/>
        </authorList>
    </citation>
    <scope>NUCLEOTIDE SEQUENCE [LARGE SCALE GENOMIC DNA]</scope>
    <source>
        <strain evidence="6">cv. Pinot noir / PN40024</strain>
        <tissue evidence="5">Leaf</tissue>
    </source>
</reference>
<protein>
    <recommendedName>
        <fullName evidence="4">GH18 domain-containing protein</fullName>
    </recommendedName>
</protein>
<feature type="signal peptide" evidence="3">
    <location>
        <begin position="1"/>
        <end position="25"/>
    </location>
</feature>
<feature type="chain" id="PRO_5045819637" description="GH18 domain-containing protein" evidence="3">
    <location>
        <begin position="26"/>
        <end position="113"/>
    </location>
</feature>
<dbReference type="PANTHER" id="PTHR45708">
    <property type="entry name" value="ENDOCHITINASE"/>
    <property type="match status" value="1"/>
</dbReference>
<dbReference type="PANTHER" id="PTHR45708:SF49">
    <property type="entry name" value="ENDOCHITINASE"/>
    <property type="match status" value="1"/>
</dbReference>
<gene>
    <name evidence="5" type="ORF">VitviT2T_023826</name>
</gene>
<keyword evidence="3" id="KW-0732">Signal</keyword>
<dbReference type="PROSITE" id="PS51910">
    <property type="entry name" value="GH18_2"/>
    <property type="match status" value="1"/>
</dbReference>